<dbReference type="EMBL" id="LUUG01000061">
    <property type="protein sequence ID" value="OAI05876.1"/>
    <property type="molecule type" value="Genomic_DNA"/>
</dbReference>
<sequence>MTDSAEQLFNPGDYFTYVLDQEIRNAGMPGGYCGFALQLAETPDLSALQQRLDLLVERFPQASANIEPRGKRFAWVATGNPILLELHQCQPDANEADETQRLLLDIFNRQESRPLTVHWIAGADGGTLLLIWLHPLLDARGCKILLDFLSTERPESFRDSPSLIEAKLAQWSFWKKLQLFFKAKRHNTAANSLDSCLPTQVEQGPQRLQLKVQRFDADQSQRIAKLAQQYTGLTGRTLYYLGCFMRAMELVGPPEPKDGYCIPYAFNLRRQNAPTPMFGNHIGCLFARATRDKVRDRTGLFAHLLSEHKQVVRDELDLAYLPLMWLGQWLSPDKYAKVLRKQHSGGELSSLWFSDIGELSWGKTGFLGVPVTDLSLMCWMTLPPGLALLACQHNGKLVLSYSYLSPAIDEAWLDAVMERMNLELLETAES</sequence>
<evidence type="ECO:0000313" key="2">
    <source>
        <dbReference type="Proteomes" id="UP000078090"/>
    </source>
</evidence>
<dbReference type="OrthoDB" id="5557433at2"/>
<proteinExistence type="predicted"/>
<dbReference type="Proteomes" id="UP000078090">
    <property type="component" value="Unassembled WGS sequence"/>
</dbReference>
<evidence type="ECO:0000313" key="1">
    <source>
        <dbReference type="EMBL" id="OAI05876.1"/>
    </source>
</evidence>
<accession>A0A177MJ88</accession>
<reference evidence="1 2" key="1">
    <citation type="submission" date="2016-03" db="EMBL/GenBank/DDBJ databases">
        <authorList>
            <person name="Ploux O."/>
        </authorList>
    </citation>
    <scope>NUCLEOTIDE SEQUENCE [LARGE SCALE GENOMIC DNA]</scope>
    <source>
        <strain evidence="1 2">R-45363</strain>
    </source>
</reference>
<comment type="caution">
    <text evidence="1">The sequence shown here is derived from an EMBL/GenBank/DDBJ whole genome shotgun (WGS) entry which is preliminary data.</text>
</comment>
<dbReference type="SUPFAM" id="SSF52777">
    <property type="entry name" value="CoA-dependent acyltransferases"/>
    <property type="match status" value="1"/>
</dbReference>
<evidence type="ECO:0008006" key="3">
    <source>
        <dbReference type="Google" id="ProtNLM"/>
    </source>
</evidence>
<organism evidence="1 2">
    <name type="scientific">Methylomonas methanica</name>
    <dbReference type="NCBI Taxonomy" id="421"/>
    <lineage>
        <taxon>Bacteria</taxon>
        <taxon>Pseudomonadati</taxon>
        <taxon>Pseudomonadota</taxon>
        <taxon>Gammaproteobacteria</taxon>
        <taxon>Methylococcales</taxon>
        <taxon>Methylococcaceae</taxon>
        <taxon>Methylomonas</taxon>
    </lineage>
</organism>
<dbReference type="AlphaFoldDB" id="A0A177MJ88"/>
<name>A0A177MJ88_METMH</name>
<dbReference type="RefSeq" id="WP_064008212.1">
    <property type="nucleotide sequence ID" value="NZ_LUUG01000061.1"/>
</dbReference>
<protein>
    <recommendedName>
        <fullName evidence="3">Condensation domain-containing protein</fullName>
    </recommendedName>
</protein>
<gene>
    <name evidence="1" type="ORF">A1332_12120</name>
</gene>